<keyword evidence="1" id="KW-0479">Metal-binding</keyword>
<evidence type="ECO:0000256" key="1">
    <source>
        <dbReference type="ARBA" id="ARBA00022723"/>
    </source>
</evidence>
<dbReference type="CDD" id="cd19821">
    <property type="entry name" value="Bbox1_BBX-like"/>
    <property type="match status" value="1"/>
</dbReference>
<dbReference type="PROSITE" id="PS50119">
    <property type="entry name" value="ZF_BBOX"/>
    <property type="match status" value="1"/>
</dbReference>
<evidence type="ECO:0000313" key="7">
    <source>
        <dbReference type="Proteomes" id="UP001293593"/>
    </source>
</evidence>
<reference evidence="6" key="1">
    <citation type="submission" date="2023-10" db="EMBL/GenBank/DDBJ databases">
        <title>Chromosome-level genome of the transformable northern wattle, Acacia crassicarpa.</title>
        <authorList>
            <person name="Massaro I."/>
            <person name="Sinha N.R."/>
            <person name="Poethig S."/>
            <person name="Leichty A.R."/>
        </authorList>
    </citation>
    <scope>NUCLEOTIDE SEQUENCE</scope>
    <source>
        <strain evidence="6">Acra3RX</strain>
        <tissue evidence="6">Leaf</tissue>
    </source>
</reference>
<dbReference type="Proteomes" id="UP001293593">
    <property type="component" value="Unassembled WGS sequence"/>
</dbReference>
<evidence type="ECO:0000256" key="2">
    <source>
        <dbReference type="ARBA" id="ARBA00022771"/>
    </source>
</evidence>
<dbReference type="InterPro" id="IPR000315">
    <property type="entry name" value="Znf_B-box"/>
</dbReference>
<keyword evidence="3" id="KW-0862">Zinc</keyword>
<dbReference type="EMBL" id="JAWXYG010000013">
    <property type="protein sequence ID" value="KAK4256504.1"/>
    <property type="molecule type" value="Genomic_DNA"/>
</dbReference>
<feature type="domain" description="B box-type" evidence="5">
    <location>
        <begin position="15"/>
        <end position="61"/>
    </location>
</feature>
<gene>
    <name evidence="6" type="ORF">QN277_009356</name>
</gene>
<dbReference type="AlphaFoldDB" id="A0AAE1JNR7"/>
<keyword evidence="2 4" id="KW-0863">Zinc-finger</keyword>
<evidence type="ECO:0000259" key="5">
    <source>
        <dbReference type="PROSITE" id="PS50119"/>
    </source>
</evidence>
<evidence type="ECO:0000256" key="3">
    <source>
        <dbReference type="ARBA" id="ARBA00022833"/>
    </source>
</evidence>
<comment type="caution">
    <text evidence="6">The sequence shown here is derived from an EMBL/GenBank/DDBJ whole genome shotgun (WGS) entry which is preliminary data.</text>
</comment>
<evidence type="ECO:0000313" key="6">
    <source>
        <dbReference type="EMBL" id="KAK4256504.1"/>
    </source>
</evidence>
<name>A0AAE1JNR7_9FABA</name>
<accession>A0AAE1JNR7</accession>
<dbReference type="InterPro" id="IPR049808">
    <property type="entry name" value="CONSTANS-like_Bbox1"/>
</dbReference>
<protein>
    <recommendedName>
        <fullName evidence="5">B box-type domain-containing protein</fullName>
    </recommendedName>
</protein>
<sequence>MLKESNRNGVASNNSWARICDMCRAAPYTVYCRADMAYLCTGCDARIHAANRVASHRISLQGRCRLPLLCLRRQHPLRQSPC</sequence>
<organism evidence="6 7">
    <name type="scientific">Acacia crassicarpa</name>
    <name type="common">northern wattle</name>
    <dbReference type="NCBI Taxonomy" id="499986"/>
    <lineage>
        <taxon>Eukaryota</taxon>
        <taxon>Viridiplantae</taxon>
        <taxon>Streptophyta</taxon>
        <taxon>Embryophyta</taxon>
        <taxon>Tracheophyta</taxon>
        <taxon>Spermatophyta</taxon>
        <taxon>Magnoliopsida</taxon>
        <taxon>eudicotyledons</taxon>
        <taxon>Gunneridae</taxon>
        <taxon>Pentapetalae</taxon>
        <taxon>rosids</taxon>
        <taxon>fabids</taxon>
        <taxon>Fabales</taxon>
        <taxon>Fabaceae</taxon>
        <taxon>Caesalpinioideae</taxon>
        <taxon>mimosoid clade</taxon>
        <taxon>Acacieae</taxon>
        <taxon>Acacia</taxon>
    </lineage>
</organism>
<dbReference type="GO" id="GO:0008270">
    <property type="term" value="F:zinc ion binding"/>
    <property type="evidence" value="ECO:0007669"/>
    <property type="project" value="UniProtKB-KW"/>
</dbReference>
<keyword evidence="7" id="KW-1185">Reference proteome</keyword>
<evidence type="ECO:0000256" key="4">
    <source>
        <dbReference type="PROSITE-ProRule" id="PRU00024"/>
    </source>
</evidence>
<proteinExistence type="predicted"/>
<dbReference type="Pfam" id="PF00643">
    <property type="entry name" value="zf-B_box"/>
    <property type="match status" value="1"/>
</dbReference>